<dbReference type="EMBL" id="KN426607">
    <property type="protein sequence ID" value="KHG23866.1"/>
    <property type="molecule type" value="Genomic_DNA"/>
</dbReference>
<proteinExistence type="predicted"/>
<evidence type="ECO:0000313" key="1">
    <source>
        <dbReference type="EMBL" id="KHG23866.1"/>
    </source>
</evidence>
<gene>
    <name evidence="1" type="ORF">F383_29768</name>
</gene>
<reference evidence="2" key="1">
    <citation type="submission" date="2014-09" db="EMBL/GenBank/DDBJ databases">
        <authorList>
            <person name="Mudge J."/>
            <person name="Ramaraj T."/>
            <person name="Lindquist I.E."/>
            <person name="Bharti A.K."/>
            <person name="Sundararajan A."/>
            <person name="Cameron C.T."/>
            <person name="Woodward J.E."/>
            <person name="May G.D."/>
            <person name="Brubaker C."/>
            <person name="Broadhvest J."/>
            <person name="Wilkins T.A."/>
        </authorList>
    </citation>
    <scope>NUCLEOTIDE SEQUENCE</scope>
    <source>
        <strain evidence="2">cv. AKA8401</strain>
    </source>
</reference>
<dbReference type="AlphaFoldDB" id="A0A0B0PKI1"/>
<keyword evidence="2" id="KW-1185">Reference proteome</keyword>
<evidence type="ECO:0000313" key="2">
    <source>
        <dbReference type="Proteomes" id="UP000032142"/>
    </source>
</evidence>
<protein>
    <submittedName>
        <fullName evidence="1">Uncharacterized protein</fullName>
    </submittedName>
</protein>
<organism evidence="1 2">
    <name type="scientific">Gossypium arboreum</name>
    <name type="common">Tree cotton</name>
    <name type="synonym">Gossypium nanking</name>
    <dbReference type="NCBI Taxonomy" id="29729"/>
    <lineage>
        <taxon>Eukaryota</taxon>
        <taxon>Viridiplantae</taxon>
        <taxon>Streptophyta</taxon>
        <taxon>Embryophyta</taxon>
        <taxon>Tracheophyta</taxon>
        <taxon>Spermatophyta</taxon>
        <taxon>Magnoliopsida</taxon>
        <taxon>eudicotyledons</taxon>
        <taxon>Gunneridae</taxon>
        <taxon>Pentapetalae</taxon>
        <taxon>rosids</taxon>
        <taxon>malvids</taxon>
        <taxon>Malvales</taxon>
        <taxon>Malvaceae</taxon>
        <taxon>Malvoideae</taxon>
        <taxon>Gossypium</taxon>
    </lineage>
</organism>
<accession>A0A0B0PKI1</accession>
<sequence>MDWTSSHGRVTWPCPFGRIEARLTQVCHTGVSLPSPSIVLFGKGQFLGLLGIQKPILTPEQALRRGTQRKKQGITQGKPIDASQKLDSSSKLKISLQVPSGVFGILIQVNAPIQKRDRPCLKVKLS</sequence>
<name>A0A0B0PKI1_GOSAR</name>
<dbReference type="Proteomes" id="UP000032142">
    <property type="component" value="Unassembled WGS sequence"/>
</dbReference>